<dbReference type="KEGG" id="pus:CKA81_13360"/>
<name>A0A410GEJ5_9BURK</name>
<keyword evidence="2" id="KW-1185">Reference proteome</keyword>
<organism evidence="1 2">
    <name type="scientific">Pollutimonas thiosulfatoxidans</name>
    <dbReference type="NCBI Taxonomy" id="2028345"/>
    <lineage>
        <taxon>Bacteria</taxon>
        <taxon>Pseudomonadati</taxon>
        <taxon>Pseudomonadota</taxon>
        <taxon>Betaproteobacteria</taxon>
        <taxon>Burkholderiales</taxon>
        <taxon>Alcaligenaceae</taxon>
        <taxon>Pollutimonas</taxon>
    </lineage>
</organism>
<evidence type="ECO:0008006" key="3">
    <source>
        <dbReference type="Google" id="ProtNLM"/>
    </source>
</evidence>
<protein>
    <recommendedName>
        <fullName evidence="3">UDP-glycosyltransferase</fullName>
    </recommendedName>
</protein>
<sequence>MGKPKGKILLVAYGGGHVAMLAPIALALMEARREFVFLAMTTAREHLERLGIPSIGFKDFPEAQSSTVRQRGLALASDIPRGGSVSLEESVAYLGLNFQALVEEHGEERANALYSKHGRQAFLPVNLLKSLIRRVGASIVVATNSPRAEQAAIVAAGEIGIPSVCVIDMFALQEIAWIGQSGYADRLCVLNEQVKSLFLEAGREPSEIIVTGNPAFDSLMDESVKIAGQQMREKRGWGDGLITILWASQMEPQRHPFDGRVGDPELPRKVEAQLRIFIKSNKRFRLVVRYHPSEHVQFAQGSERVELSVSSEPIDVLLHAVDLVVVSASTVGLQAFIAGRQVISVDCSIWAKDAPFSQMGISHGVQEIGELSRAILDITKRQDSDHGRVSRLGLEGTSATQHVVQVINSLLKM</sequence>
<gene>
    <name evidence="1" type="ORF">CKA81_13360</name>
</gene>
<reference evidence="1 2" key="1">
    <citation type="submission" date="2017-08" db="EMBL/GenBank/DDBJ databases">
        <authorList>
            <person name="Park S.-J."/>
            <person name="Kim H."/>
        </authorList>
    </citation>
    <scope>NUCLEOTIDE SEQUENCE [LARGE SCALE GENOMIC DNA]</scope>
    <source>
        <strain evidence="2">ye3</strain>
    </source>
</reference>
<proteinExistence type="predicted"/>
<dbReference type="EMBL" id="CP022987">
    <property type="protein sequence ID" value="QAA94720.1"/>
    <property type="molecule type" value="Genomic_DNA"/>
</dbReference>
<evidence type="ECO:0000313" key="2">
    <source>
        <dbReference type="Proteomes" id="UP000283474"/>
    </source>
</evidence>
<evidence type="ECO:0000313" key="1">
    <source>
        <dbReference type="EMBL" id="QAA94720.1"/>
    </source>
</evidence>
<dbReference type="Proteomes" id="UP000283474">
    <property type="component" value="Chromosome"/>
</dbReference>
<dbReference type="SUPFAM" id="SSF53756">
    <property type="entry name" value="UDP-Glycosyltransferase/glycogen phosphorylase"/>
    <property type="match status" value="1"/>
</dbReference>
<dbReference type="Gene3D" id="3.40.50.2000">
    <property type="entry name" value="Glycogen Phosphorylase B"/>
    <property type="match status" value="1"/>
</dbReference>
<accession>A0A410GEJ5</accession>
<dbReference type="AlphaFoldDB" id="A0A410GEJ5"/>